<keyword evidence="2" id="KW-1277">Toxin-antitoxin system</keyword>
<dbReference type="InterPro" id="IPR051803">
    <property type="entry name" value="TA_system_RelE-like_toxin"/>
</dbReference>
<reference evidence="3" key="1">
    <citation type="journal article" date="2014" name="Int. J. Syst. Evol. Microbiol.">
        <title>Complete genome sequence of Corynebacterium casei LMG S-19264T (=DSM 44701T), isolated from a smear-ripened cheese.</title>
        <authorList>
            <consortium name="US DOE Joint Genome Institute (JGI-PGF)"/>
            <person name="Walter F."/>
            <person name="Albersmeier A."/>
            <person name="Kalinowski J."/>
            <person name="Ruckert C."/>
        </authorList>
    </citation>
    <scope>NUCLEOTIDE SEQUENCE</scope>
    <source>
        <strain evidence="3">CGMCC 1.15725</strain>
    </source>
</reference>
<dbReference type="NCBIfam" id="TIGR02385">
    <property type="entry name" value="RelE_StbE"/>
    <property type="match status" value="1"/>
</dbReference>
<keyword evidence="4" id="KW-1185">Reference proteome</keyword>
<dbReference type="PANTHER" id="PTHR33755">
    <property type="entry name" value="TOXIN PARE1-RELATED"/>
    <property type="match status" value="1"/>
</dbReference>
<comment type="similarity">
    <text evidence="1">Belongs to the RelE toxin family.</text>
</comment>
<dbReference type="Proteomes" id="UP000646365">
    <property type="component" value="Unassembled WGS sequence"/>
</dbReference>
<dbReference type="RefSeq" id="WP_189047130.1">
    <property type="nucleotide sequence ID" value="NZ_BMJQ01000007.1"/>
</dbReference>
<evidence type="ECO:0000313" key="4">
    <source>
        <dbReference type="Proteomes" id="UP000646365"/>
    </source>
</evidence>
<dbReference type="AlphaFoldDB" id="A0A8J2YU23"/>
<reference evidence="3" key="2">
    <citation type="submission" date="2020-09" db="EMBL/GenBank/DDBJ databases">
        <authorList>
            <person name="Sun Q."/>
            <person name="Zhou Y."/>
        </authorList>
    </citation>
    <scope>NUCLEOTIDE SEQUENCE</scope>
    <source>
        <strain evidence="3">CGMCC 1.15725</strain>
    </source>
</reference>
<accession>A0A8J2YU23</accession>
<evidence type="ECO:0000313" key="3">
    <source>
        <dbReference type="EMBL" id="GGF21993.1"/>
    </source>
</evidence>
<dbReference type="PANTHER" id="PTHR33755:SF6">
    <property type="entry name" value="PLASMID STABILIZATION SYSTEM PROTEIN"/>
    <property type="match status" value="1"/>
</dbReference>
<gene>
    <name evidence="3" type="ORF">GCM10011611_30100</name>
</gene>
<dbReference type="InterPro" id="IPR035093">
    <property type="entry name" value="RelE/ParE_toxin_dom_sf"/>
</dbReference>
<organism evidence="3 4">
    <name type="scientific">Aliidongia dinghuensis</name>
    <dbReference type="NCBI Taxonomy" id="1867774"/>
    <lineage>
        <taxon>Bacteria</taxon>
        <taxon>Pseudomonadati</taxon>
        <taxon>Pseudomonadota</taxon>
        <taxon>Alphaproteobacteria</taxon>
        <taxon>Rhodospirillales</taxon>
        <taxon>Dongiaceae</taxon>
        <taxon>Aliidongia</taxon>
    </lineage>
</organism>
<sequence>MSVDIRWTRRALRRLDEIGTYIGKDNPMAANHVVMTIVAGVLRLRDRPLTGRLGRVAGTRELSIGGTNYIVAYRIVQDDVEILTILHAAQAWPDVL</sequence>
<name>A0A8J2YU23_9PROT</name>
<dbReference type="Pfam" id="PF05016">
    <property type="entry name" value="ParE_toxin"/>
    <property type="match status" value="1"/>
</dbReference>
<proteinExistence type="inferred from homology"/>
<dbReference type="EMBL" id="BMJQ01000007">
    <property type="protein sequence ID" value="GGF21993.1"/>
    <property type="molecule type" value="Genomic_DNA"/>
</dbReference>
<dbReference type="Gene3D" id="3.30.2310.20">
    <property type="entry name" value="RelE-like"/>
    <property type="match status" value="1"/>
</dbReference>
<dbReference type="InterPro" id="IPR007712">
    <property type="entry name" value="RelE/ParE_toxin"/>
</dbReference>
<protein>
    <submittedName>
        <fullName evidence="3">Toxin Y4kP</fullName>
    </submittedName>
</protein>
<comment type="caution">
    <text evidence="3">The sequence shown here is derived from an EMBL/GenBank/DDBJ whole genome shotgun (WGS) entry which is preliminary data.</text>
</comment>
<evidence type="ECO:0000256" key="2">
    <source>
        <dbReference type="ARBA" id="ARBA00022649"/>
    </source>
</evidence>
<evidence type="ECO:0000256" key="1">
    <source>
        <dbReference type="ARBA" id="ARBA00006226"/>
    </source>
</evidence>